<gene>
    <name evidence="1" type="ORF">ACFQ07_31290</name>
</gene>
<proteinExistence type="predicted"/>
<organism evidence="1 2">
    <name type="scientific">Actinomadura adrarensis</name>
    <dbReference type="NCBI Taxonomy" id="1819600"/>
    <lineage>
        <taxon>Bacteria</taxon>
        <taxon>Bacillati</taxon>
        <taxon>Actinomycetota</taxon>
        <taxon>Actinomycetes</taxon>
        <taxon>Streptosporangiales</taxon>
        <taxon>Thermomonosporaceae</taxon>
        <taxon>Actinomadura</taxon>
    </lineage>
</organism>
<accession>A0ABW3CT57</accession>
<name>A0ABW3CT57_9ACTN</name>
<reference evidence="2" key="1">
    <citation type="journal article" date="2019" name="Int. J. Syst. Evol. Microbiol.">
        <title>The Global Catalogue of Microorganisms (GCM) 10K type strain sequencing project: providing services to taxonomists for standard genome sequencing and annotation.</title>
        <authorList>
            <consortium name="The Broad Institute Genomics Platform"/>
            <consortium name="The Broad Institute Genome Sequencing Center for Infectious Disease"/>
            <person name="Wu L."/>
            <person name="Ma J."/>
        </authorList>
    </citation>
    <scope>NUCLEOTIDE SEQUENCE [LARGE SCALE GENOMIC DNA]</scope>
    <source>
        <strain evidence="2">JCM 31696</strain>
    </source>
</reference>
<dbReference type="Proteomes" id="UP001597083">
    <property type="component" value="Unassembled WGS sequence"/>
</dbReference>
<evidence type="ECO:0000313" key="2">
    <source>
        <dbReference type="Proteomes" id="UP001597083"/>
    </source>
</evidence>
<comment type="caution">
    <text evidence="1">The sequence shown here is derived from an EMBL/GenBank/DDBJ whole genome shotgun (WGS) entry which is preliminary data.</text>
</comment>
<evidence type="ECO:0000313" key="1">
    <source>
        <dbReference type="EMBL" id="MFD0856759.1"/>
    </source>
</evidence>
<keyword evidence="2" id="KW-1185">Reference proteome</keyword>
<sequence length="72" mass="8195">GAAGLPAPALAEMPEDELDRLGREEPIMAEIQEMSYLDRMPHVLDYSDTEREFGLKPTPLDEVLEEILRERV</sequence>
<protein>
    <submittedName>
        <fullName evidence="1">NAD-dependent epimerase</fullName>
    </submittedName>
</protein>
<feature type="non-terminal residue" evidence="1">
    <location>
        <position position="1"/>
    </location>
</feature>
<dbReference type="EMBL" id="JBHTIR010004249">
    <property type="protein sequence ID" value="MFD0856759.1"/>
    <property type="molecule type" value="Genomic_DNA"/>
</dbReference>